<evidence type="ECO:0000256" key="2">
    <source>
        <dbReference type="ARBA" id="ARBA00022723"/>
    </source>
</evidence>
<keyword evidence="6" id="KW-0812">Transmembrane</keyword>
<sequence>MNRRVFMYTIGGIALIAALLIFMQLQPPAGEESPESAEAEAHYDIIVASGEPEGVAAAVSAARNGAEVLLLEHRYLLGGLMTHGMLNYLDLPQNDDGEIVSQGIFDEWHESLNYVHTVDLEEAEAAFSTLVDNEDNITLQLNHELEDVVMEDNRITGVEVSDDEETKTYTADRVIDATPDGDVAVKAGAPYFIGQQDINNDEFMSVILMIYLDDVDWDLVSEAAEEGVLGGAGIHDYAAWGFPDVLWDYEEETNPEKVNMRGLNIGRTPNEEVFINAMQLFGVDGLDEEERNEAIELGKEETDYFVEWLREELPGFEDAEIVTYPEELYVRETRHIESEYMLPVSALWESEHHWDDIAIGGYEADIQATDPSNYGVITVNPDQYGIPFRSLIPQEVDNLLVASKASGYSSLAAGSARVIPTGMATAEAAGAAGALSIEAGETFRELQENEDWIQELQENLEAQGAYLEQREDPDYPYQGEDFYPALKTLYSHDIIFGGYNNDFRLDEEMEAALFADKVKRGVERLQPEEAEGMTEELEALVDGMPEDELLMDDHMEEVYETLGWGEPPEQDGVWQRKDALLELESQLTS</sequence>
<dbReference type="RefSeq" id="WP_181315256.1">
    <property type="nucleotide sequence ID" value="NZ_PYAV01000004.1"/>
</dbReference>
<dbReference type="GO" id="GO:0046872">
    <property type="term" value="F:metal ion binding"/>
    <property type="evidence" value="ECO:0007669"/>
    <property type="project" value="UniProtKB-KW"/>
</dbReference>
<dbReference type="InterPro" id="IPR036188">
    <property type="entry name" value="FAD/NAD-bd_sf"/>
</dbReference>
<evidence type="ECO:0000256" key="3">
    <source>
        <dbReference type="ARBA" id="ARBA00023002"/>
    </source>
</evidence>
<feature type="transmembrane region" description="Helical" evidence="6">
    <location>
        <begin position="5"/>
        <end position="25"/>
    </location>
</feature>
<dbReference type="Gene3D" id="3.50.50.60">
    <property type="entry name" value="FAD/NAD(P)-binding domain"/>
    <property type="match status" value="1"/>
</dbReference>
<evidence type="ECO:0000313" key="7">
    <source>
        <dbReference type="EMBL" id="PSL48500.1"/>
    </source>
</evidence>
<evidence type="ECO:0000256" key="4">
    <source>
        <dbReference type="ARBA" id="ARBA00023004"/>
    </source>
</evidence>
<protein>
    <submittedName>
        <fullName evidence="7">FAD dependent oxidoreductase</fullName>
    </submittedName>
</protein>
<comment type="caution">
    <text evidence="7">The sequence shown here is derived from an EMBL/GenBank/DDBJ whole genome shotgun (WGS) entry which is preliminary data.</text>
</comment>
<dbReference type="SUPFAM" id="SSF51905">
    <property type="entry name" value="FAD/NAD(P)-binding domain"/>
    <property type="match status" value="1"/>
</dbReference>
<dbReference type="InterPro" id="IPR039650">
    <property type="entry name" value="HdrA-like"/>
</dbReference>
<keyword evidence="4" id="KW-0408">Iron</keyword>
<dbReference type="Pfam" id="PF12831">
    <property type="entry name" value="FAD_oxidored"/>
    <property type="match status" value="1"/>
</dbReference>
<keyword evidence="3" id="KW-0560">Oxidoreductase</keyword>
<gene>
    <name evidence="7" type="ORF">B0H94_104100</name>
</gene>
<evidence type="ECO:0000256" key="5">
    <source>
        <dbReference type="ARBA" id="ARBA00023014"/>
    </source>
</evidence>
<organism evidence="7 8">
    <name type="scientific">Salsuginibacillus halophilus</name>
    <dbReference type="NCBI Taxonomy" id="517424"/>
    <lineage>
        <taxon>Bacteria</taxon>
        <taxon>Bacillati</taxon>
        <taxon>Bacillota</taxon>
        <taxon>Bacilli</taxon>
        <taxon>Bacillales</taxon>
        <taxon>Bacillaceae</taxon>
        <taxon>Salsuginibacillus</taxon>
    </lineage>
</organism>
<dbReference type="Proteomes" id="UP000242310">
    <property type="component" value="Unassembled WGS sequence"/>
</dbReference>
<keyword evidence="5" id="KW-0411">Iron-sulfur</keyword>
<dbReference type="PANTHER" id="PTHR43498:SF1">
    <property type="entry name" value="COB--COM HETERODISULFIDE REDUCTASE IRON-SULFUR SUBUNIT A"/>
    <property type="match status" value="1"/>
</dbReference>
<accession>A0A2P8HQJ8</accession>
<proteinExistence type="predicted"/>
<dbReference type="PANTHER" id="PTHR43498">
    <property type="entry name" value="FERREDOXIN:COB-COM HETERODISULFIDE REDUCTASE SUBUNIT A"/>
    <property type="match status" value="1"/>
</dbReference>
<name>A0A2P8HQJ8_9BACI</name>
<keyword evidence="8" id="KW-1185">Reference proteome</keyword>
<evidence type="ECO:0000313" key="8">
    <source>
        <dbReference type="Proteomes" id="UP000242310"/>
    </source>
</evidence>
<dbReference type="AlphaFoldDB" id="A0A2P8HQJ8"/>
<reference evidence="7 8" key="1">
    <citation type="submission" date="2018-03" db="EMBL/GenBank/DDBJ databases">
        <title>Genomic Encyclopedia of Type Strains, Phase III (KMG-III): the genomes of soil and plant-associated and newly described type strains.</title>
        <authorList>
            <person name="Whitman W."/>
        </authorList>
    </citation>
    <scope>NUCLEOTIDE SEQUENCE [LARGE SCALE GENOMIC DNA]</scope>
    <source>
        <strain evidence="7 8">CGMCC 1.07653</strain>
    </source>
</reference>
<keyword evidence="2" id="KW-0479">Metal-binding</keyword>
<dbReference type="GO" id="GO:0016491">
    <property type="term" value="F:oxidoreductase activity"/>
    <property type="evidence" value="ECO:0007669"/>
    <property type="project" value="UniProtKB-KW"/>
</dbReference>
<evidence type="ECO:0000256" key="1">
    <source>
        <dbReference type="ARBA" id="ARBA00022485"/>
    </source>
</evidence>
<evidence type="ECO:0000256" key="6">
    <source>
        <dbReference type="SAM" id="Phobius"/>
    </source>
</evidence>
<keyword evidence="1" id="KW-0004">4Fe-4S</keyword>
<keyword evidence="6" id="KW-0472">Membrane</keyword>
<keyword evidence="6" id="KW-1133">Transmembrane helix</keyword>
<dbReference type="GO" id="GO:0051539">
    <property type="term" value="F:4 iron, 4 sulfur cluster binding"/>
    <property type="evidence" value="ECO:0007669"/>
    <property type="project" value="UniProtKB-KW"/>
</dbReference>
<dbReference type="EMBL" id="PYAV01000004">
    <property type="protein sequence ID" value="PSL48500.1"/>
    <property type="molecule type" value="Genomic_DNA"/>
</dbReference>